<organism evidence="1 2">
    <name type="scientific">Trametes pubescens</name>
    <name type="common">White-rot fungus</name>
    <dbReference type="NCBI Taxonomy" id="154538"/>
    <lineage>
        <taxon>Eukaryota</taxon>
        <taxon>Fungi</taxon>
        <taxon>Dikarya</taxon>
        <taxon>Basidiomycota</taxon>
        <taxon>Agaricomycotina</taxon>
        <taxon>Agaricomycetes</taxon>
        <taxon>Polyporales</taxon>
        <taxon>Polyporaceae</taxon>
        <taxon>Trametes</taxon>
    </lineage>
</organism>
<protein>
    <submittedName>
        <fullName evidence="1">Uncharacterized protein</fullName>
    </submittedName>
</protein>
<sequence length="130" mass="15161">MYHCLAHINRPLTAEVEIYVQADDEYQYDADNAFPEHFRDYLLLDAHVPQYERFLQDACALLQDALIRRVRVSRVDASLEAWREFFATFPGIEGLTIVRCDSKVREQCAPALGIFKELHVLKVEKMEWAS</sequence>
<dbReference type="AlphaFoldDB" id="A0A1M2V8V9"/>
<comment type="caution">
    <text evidence="1">The sequence shown here is derived from an EMBL/GenBank/DDBJ whole genome shotgun (WGS) entry which is preliminary data.</text>
</comment>
<dbReference type="EMBL" id="MNAD01001565">
    <property type="protein sequence ID" value="OJT03987.1"/>
    <property type="molecule type" value="Genomic_DNA"/>
</dbReference>
<dbReference type="Proteomes" id="UP000184267">
    <property type="component" value="Unassembled WGS sequence"/>
</dbReference>
<dbReference type="OrthoDB" id="2752753at2759"/>
<reference evidence="1 2" key="1">
    <citation type="submission" date="2016-10" db="EMBL/GenBank/DDBJ databases">
        <title>Genome sequence of the basidiomycete white-rot fungus Trametes pubescens.</title>
        <authorList>
            <person name="Makela M.R."/>
            <person name="Granchi Z."/>
            <person name="Peng M."/>
            <person name="De Vries R.P."/>
            <person name="Grigoriev I."/>
            <person name="Riley R."/>
            <person name="Hilden K."/>
        </authorList>
    </citation>
    <scope>NUCLEOTIDE SEQUENCE [LARGE SCALE GENOMIC DNA]</scope>
    <source>
        <strain evidence="1 2">FBCC735</strain>
    </source>
</reference>
<gene>
    <name evidence="1" type="ORF">TRAPUB_5316</name>
</gene>
<name>A0A1M2V8V9_TRAPU</name>
<keyword evidence="2" id="KW-1185">Reference proteome</keyword>
<proteinExistence type="predicted"/>
<accession>A0A1M2V8V9</accession>
<evidence type="ECO:0000313" key="1">
    <source>
        <dbReference type="EMBL" id="OJT03987.1"/>
    </source>
</evidence>
<evidence type="ECO:0000313" key="2">
    <source>
        <dbReference type="Proteomes" id="UP000184267"/>
    </source>
</evidence>